<keyword evidence="3" id="KW-1185">Reference proteome</keyword>
<dbReference type="Gene3D" id="1.25.40.20">
    <property type="entry name" value="Ankyrin repeat-containing domain"/>
    <property type="match status" value="1"/>
</dbReference>
<dbReference type="Proteomes" id="UP001189429">
    <property type="component" value="Unassembled WGS sequence"/>
</dbReference>
<feature type="non-terminal residue" evidence="2">
    <location>
        <position position="154"/>
    </location>
</feature>
<keyword evidence="1" id="KW-0040">ANK repeat</keyword>
<gene>
    <name evidence="2" type="ORF">PCOR1329_LOCUS71561</name>
</gene>
<dbReference type="SMART" id="SM00248">
    <property type="entry name" value="ANK"/>
    <property type="match status" value="1"/>
</dbReference>
<dbReference type="PROSITE" id="PS50088">
    <property type="entry name" value="ANK_REPEAT"/>
    <property type="match status" value="1"/>
</dbReference>
<organism evidence="2 3">
    <name type="scientific">Prorocentrum cordatum</name>
    <dbReference type="NCBI Taxonomy" id="2364126"/>
    <lineage>
        <taxon>Eukaryota</taxon>
        <taxon>Sar</taxon>
        <taxon>Alveolata</taxon>
        <taxon>Dinophyceae</taxon>
        <taxon>Prorocentrales</taxon>
        <taxon>Prorocentraceae</taxon>
        <taxon>Prorocentrum</taxon>
    </lineage>
</organism>
<protein>
    <submittedName>
        <fullName evidence="2">Uncharacterized protein</fullName>
    </submittedName>
</protein>
<evidence type="ECO:0000256" key="1">
    <source>
        <dbReference type="PROSITE-ProRule" id="PRU00023"/>
    </source>
</evidence>
<comment type="caution">
    <text evidence="2">The sequence shown here is derived from an EMBL/GenBank/DDBJ whole genome shotgun (WGS) entry which is preliminary data.</text>
</comment>
<proteinExistence type="predicted"/>
<dbReference type="InterPro" id="IPR002110">
    <property type="entry name" value="Ankyrin_rpt"/>
</dbReference>
<dbReference type="InterPro" id="IPR036770">
    <property type="entry name" value="Ankyrin_rpt-contain_sf"/>
</dbReference>
<reference evidence="2" key="1">
    <citation type="submission" date="2023-10" db="EMBL/GenBank/DDBJ databases">
        <authorList>
            <person name="Chen Y."/>
            <person name="Shah S."/>
            <person name="Dougan E. K."/>
            <person name="Thang M."/>
            <person name="Chan C."/>
        </authorList>
    </citation>
    <scope>NUCLEOTIDE SEQUENCE [LARGE SCALE GENOMIC DNA]</scope>
</reference>
<dbReference type="EMBL" id="CAUYUJ010019504">
    <property type="protein sequence ID" value="CAK0891697.1"/>
    <property type="molecule type" value="Genomic_DNA"/>
</dbReference>
<name>A0ABN9WZA9_9DINO</name>
<dbReference type="Pfam" id="PF00023">
    <property type="entry name" value="Ank"/>
    <property type="match status" value="1"/>
</dbReference>
<feature type="repeat" description="ANK" evidence="1">
    <location>
        <begin position="32"/>
        <end position="64"/>
    </location>
</feature>
<dbReference type="PROSITE" id="PS50297">
    <property type="entry name" value="ANK_REP_REGION"/>
    <property type="match status" value="1"/>
</dbReference>
<accession>A0ABN9WZA9</accession>
<evidence type="ECO:0000313" key="2">
    <source>
        <dbReference type="EMBL" id="CAK0891697.1"/>
    </source>
</evidence>
<dbReference type="SUPFAM" id="SSF48403">
    <property type="entry name" value="Ankyrin repeat"/>
    <property type="match status" value="1"/>
</dbReference>
<evidence type="ECO:0000313" key="3">
    <source>
        <dbReference type="Proteomes" id="UP001189429"/>
    </source>
</evidence>
<sequence>MVQLVAGLLDRGAPLADKTRDLILQNTVVQPGGQSALHLAARAGEVEVAELLLARRADPAALDLDGISPVHKVFPFSDPARVGVIEFETEASKIGFYKKIRNVSKQVSENLKLWFTNNRTYKQRLRDKTLGRIKHWLIEKKGCDPEDVQIAWKS</sequence>